<dbReference type="GO" id="GO:0005829">
    <property type="term" value="C:cytosol"/>
    <property type="evidence" value="ECO:0007669"/>
    <property type="project" value="TreeGrafter"/>
</dbReference>
<keyword evidence="4" id="KW-1133">Transmembrane helix</keyword>
<dbReference type="RefSeq" id="WP_212526390.1">
    <property type="nucleotide sequence ID" value="NZ_JAGSOG010000003.1"/>
</dbReference>
<dbReference type="AlphaFoldDB" id="A0A941EI18"/>
<dbReference type="InterPro" id="IPR025669">
    <property type="entry name" value="AAA_dom"/>
</dbReference>
<evidence type="ECO:0000313" key="6">
    <source>
        <dbReference type="EMBL" id="MBR7831857.1"/>
    </source>
</evidence>
<keyword evidence="7" id="KW-1185">Reference proteome</keyword>
<feature type="transmembrane region" description="Helical" evidence="4">
    <location>
        <begin position="298"/>
        <end position="317"/>
    </location>
</feature>
<keyword evidence="4" id="KW-0472">Membrane</keyword>
<dbReference type="Gene3D" id="3.40.50.300">
    <property type="entry name" value="P-loop containing nucleotide triphosphate hydrolases"/>
    <property type="match status" value="1"/>
</dbReference>
<dbReference type="GO" id="GO:0009898">
    <property type="term" value="C:cytoplasmic side of plasma membrane"/>
    <property type="evidence" value="ECO:0007669"/>
    <property type="project" value="TreeGrafter"/>
</dbReference>
<dbReference type="PANTHER" id="PTHR43384:SF6">
    <property type="entry name" value="SEPTUM SITE-DETERMINING PROTEIN MIND HOMOLOG, CHLOROPLASTIC"/>
    <property type="match status" value="1"/>
</dbReference>
<dbReference type="SUPFAM" id="SSF52540">
    <property type="entry name" value="P-loop containing nucleoside triphosphate hydrolases"/>
    <property type="match status" value="1"/>
</dbReference>
<dbReference type="Proteomes" id="UP000675781">
    <property type="component" value="Unassembled WGS sequence"/>
</dbReference>
<evidence type="ECO:0000256" key="1">
    <source>
        <dbReference type="ARBA" id="ARBA00022741"/>
    </source>
</evidence>
<proteinExistence type="predicted"/>
<dbReference type="GO" id="GO:0005524">
    <property type="term" value="F:ATP binding"/>
    <property type="evidence" value="ECO:0007669"/>
    <property type="project" value="UniProtKB-KW"/>
</dbReference>
<dbReference type="PANTHER" id="PTHR43384">
    <property type="entry name" value="SEPTUM SITE-DETERMINING PROTEIN MIND HOMOLOG, CHLOROPLASTIC-RELATED"/>
    <property type="match status" value="1"/>
</dbReference>
<feature type="domain" description="AAA" evidence="5">
    <location>
        <begin position="4"/>
        <end position="171"/>
    </location>
</feature>
<dbReference type="InterPro" id="IPR050625">
    <property type="entry name" value="ParA/MinD_ATPase"/>
</dbReference>
<evidence type="ECO:0000313" key="7">
    <source>
        <dbReference type="Proteomes" id="UP000675781"/>
    </source>
</evidence>
<dbReference type="Pfam" id="PF13614">
    <property type="entry name" value="AAA_31"/>
    <property type="match status" value="1"/>
</dbReference>
<keyword evidence="3" id="KW-0175">Coiled coil</keyword>
<sequence length="388" mass="43130">MSAKVYCMASAKGGSGKTILVAAFGTFLASMGKRVLMIDTDAATNGLTLLYLNQIVEARDDASAVEPPRGLFEYDRFGFFTTEISSRLDVLPATYGFQNTEDVPLEAYRAALYAAVREYRETYDYIFLDAQAGSDEYAAVAISESVSDRVVIVSEYDPMSAAGVERLKALFREDMQYHRTWVLLNKMLPEFVKSFRDFMEVARYLSPIPWNAEVVRAYARRSLALDLEEGNEYTLAIVQALRSLLDRDDREELEAWLGTRTAELKAPIRERLREAQMRLVALEEEALLAARRRQFGRLVRIVGPSVVTAAAALGLVLFHLGSWLSAGVVLAAAGALLVPSTYLEHDSTGAAAGRTEAELGLSSLRREVAQLEILDGLEFEDLIRRRKS</sequence>
<evidence type="ECO:0000256" key="3">
    <source>
        <dbReference type="SAM" id="Coils"/>
    </source>
</evidence>
<evidence type="ECO:0000256" key="2">
    <source>
        <dbReference type="ARBA" id="ARBA00022840"/>
    </source>
</evidence>
<dbReference type="GO" id="GO:0016887">
    <property type="term" value="F:ATP hydrolysis activity"/>
    <property type="evidence" value="ECO:0007669"/>
    <property type="project" value="TreeGrafter"/>
</dbReference>
<accession>A0A941EI18</accession>
<feature type="transmembrane region" description="Helical" evidence="4">
    <location>
        <begin position="323"/>
        <end position="343"/>
    </location>
</feature>
<keyword evidence="2" id="KW-0067">ATP-binding</keyword>
<feature type="coiled-coil region" evidence="3">
    <location>
        <begin position="265"/>
        <end position="292"/>
    </location>
</feature>
<organism evidence="6 7">
    <name type="scientific">Actinospica durhamensis</name>
    <dbReference type="NCBI Taxonomy" id="1508375"/>
    <lineage>
        <taxon>Bacteria</taxon>
        <taxon>Bacillati</taxon>
        <taxon>Actinomycetota</taxon>
        <taxon>Actinomycetes</taxon>
        <taxon>Catenulisporales</taxon>
        <taxon>Actinospicaceae</taxon>
        <taxon>Actinospica</taxon>
    </lineage>
</organism>
<gene>
    <name evidence="6" type="ORF">KDL01_01210</name>
</gene>
<comment type="caution">
    <text evidence="6">The sequence shown here is derived from an EMBL/GenBank/DDBJ whole genome shotgun (WGS) entry which is preliminary data.</text>
</comment>
<dbReference type="EMBL" id="JAGSOG010000003">
    <property type="protein sequence ID" value="MBR7831857.1"/>
    <property type="molecule type" value="Genomic_DNA"/>
</dbReference>
<evidence type="ECO:0000256" key="4">
    <source>
        <dbReference type="SAM" id="Phobius"/>
    </source>
</evidence>
<protein>
    <submittedName>
        <fullName evidence="6">ParA family protein</fullName>
    </submittedName>
</protein>
<evidence type="ECO:0000259" key="5">
    <source>
        <dbReference type="Pfam" id="PF13614"/>
    </source>
</evidence>
<reference evidence="6" key="1">
    <citation type="submission" date="2021-04" db="EMBL/GenBank/DDBJ databases">
        <title>Genome based classification of Actinospica acidithermotolerans sp. nov., an actinobacterium isolated from an Indonesian hot spring.</title>
        <authorList>
            <person name="Kusuma A.B."/>
            <person name="Putra K.E."/>
            <person name="Nafisah S."/>
            <person name="Loh J."/>
            <person name="Nouioui I."/>
            <person name="Goodfellow M."/>
        </authorList>
    </citation>
    <scope>NUCLEOTIDE SEQUENCE</scope>
    <source>
        <strain evidence="6">CSCA 57</strain>
    </source>
</reference>
<keyword evidence="1" id="KW-0547">Nucleotide-binding</keyword>
<dbReference type="InterPro" id="IPR027417">
    <property type="entry name" value="P-loop_NTPase"/>
</dbReference>
<keyword evidence="4" id="KW-0812">Transmembrane</keyword>
<name>A0A941EI18_9ACTN</name>
<dbReference type="GO" id="GO:0051782">
    <property type="term" value="P:negative regulation of cell division"/>
    <property type="evidence" value="ECO:0007669"/>
    <property type="project" value="TreeGrafter"/>
</dbReference>